<keyword evidence="2" id="KW-0472">Membrane</keyword>
<accession>A0ABX5XZS5</accession>
<feature type="transmembrane region" description="Helical" evidence="2">
    <location>
        <begin position="72"/>
        <end position="99"/>
    </location>
</feature>
<organism evidence="3 4">
    <name type="scientific">Stieleria magnilauensis</name>
    <dbReference type="NCBI Taxonomy" id="2527963"/>
    <lineage>
        <taxon>Bacteria</taxon>
        <taxon>Pseudomonadati</taxon>
        <taxon>Planctomycetota</taxon>
        <taxon>Planctomycetia</taxon>
        <taxon>Pirellulales</taxon>
        <taxon>Pirellulaceae</taxon>
        <taxon>Stieleria</taxon>
    </lineage>
</organism>
<evidence type="ECO:0000256" key="2">
    <source>
        <dbReference type="SAM" id="Phobius"/>
    </source>
</evidence>
<dbReference type="Proteomes" id="UP000318081">
    <property type="component" value="Chromosome"/>
</dbReference>
<dbReference type="EMBL" id="CP036432">
    <property type="protein sequence ID" value="QDV87543.1"/>
    <property type="molecule type" value="Genomic_DNA"/>
</dbReference>
<feature type="transmembrane region" description="Helical" evidence="2">
    <location>
        <begin position="144"/>
        <end position="164"/>
    </location>
</feature>
<feature type="transmembrane region" description="Helical" evidence="2">
    <location>
        <begin position="203"/>
        <end position="220"/>
    </location>
</feature>
<evidence type="ECO:0000313" key="3">
    <source>
        <dbReference type="EMBL" id="QDV87543.1"/>
    </source>
</evidence>
<dbReference type="RefSeq" id="WP_145219280.1">
    <property type="nucleotide sequence ID" value="NZ_CP036432.1"/>
</dbReference>
<feature type="transmembrane region" description="Helical" evidence="2">
    <location>
        <begin position="176"/>
        <end position="197"/>
    </location>
</feature>
<keyword evidence="2" id="KW-1133">Transmembrane helix</keyword>
<proteinExistence type="predicted"/>
<name>A0ABX5XZS5_9BACT</name>
<keyword evidence="4" id="KW-1185">Reference proteome</keyword>
<keyword evidence="2" id="KW-0812">Transmembrane</keyword>
<evidence type="ECO:0000256" key="1">
    <source>
        <dbReference type="SAM" id="MobiDB-lite"/>
    </source>
</evidence>
<feature type="transmembrane region" description="Helical" evidence="2">
    <location>
        <begin position="111"/>
        <end position="138"/>
    </location>
</feature>
<feature type="transmembrane region" description="Helical" evidence="2">
    <location>
        <begin position="43"/>
        <end position="66"/>
    </location>
</feature>
<protein>
    <recommendedName>
        <fullName evidence="5">Acid-resistance membrane protein</fullName>
    </recommendedName>
</protein>
<feature type="compositionally biased region" description="Polar residues" evidence="1">
    <location>
        <begin position="1"/>
        <end position="19"/>
    </location>
</feature>
<reference evidence="3 4" key="1">
    <citation type="submission" date="2019-02" db="EMBL/GenBank/DDBJ databases">
        <title>Deep-cultivation of Planctomycetes and their phenomic and genomic characterization uncovers novel biology.</title>
        <authorList>
            <person name="Wiegand S."/>
            <person name="Jogler M."/>
            <person name="Boedeker C."/>
            <person name="Pinto D."/>
            <person name="Vollmers J."/>
            <person name="Rivas-Marin E."/>
            <person name="Kohn T."/>
            <person name="Peeters S.H."/>
            <person name="Heuer A."/>
            <person name="Rast P."/>
            <person name="Oberbeckmann S."/>
            <person name="Bunk B."/>
            <person name="Jeske O."/>
            <person name="Meyerdierks A."/>
            <person name="Storesund J.E."/>
            <person name="Kallscheuer N."/>
            <person name="Luecker S."/>
            <person name="Lage O.M."/>
            <person name="Pohl T."/>
            <person name="Merkel B.J."/>
            <person name="Hornburger P."/>
            <person name="Mueller R.-W."/>
            <person name="Bruemmer F."/>
            <person name="Labrenz M."/>
            <person name="Spormann A.M."/>
            <person name="Op den Camp H."/>
            <person name="Overmann J."/>
            <person name="Amann R."/>
            <person name="Jetten M.S.M."/>
            <person name="Mascher T."/>
            <person name="Medema M.H."/>
            <person name="Devos D.P."/>
            <person name="Kaster A.-K."/>
            <person name="Ovreas L."/>
            <person name="Rohde M."/>
            <person name="Galperin M.Y."/>
            <person name="Jogler C."/>
        </authorList>
    </citation>
    <scope>NUCLEOTIDE SEQUENCE [LARGE SCALE GENOMIC DNA]</scope>
    <source>
        <strain evidence="3 4">TBK1r</strain>
    </source>
</reference>
<feature type="region of interest" description="Disordered" evidence="1">
    <location>
        <begin position="1"/>
        <end position="21"/>
    </location>
</feature>
<gene>
    <name evidence="3" type="ORF">TBK1r_65740</name>
</gene>
<evidence type="ECO:0000313" key="4">
    <source>
        <dbReference type="Proteomes" id="UP000318081"/>
    </source>
</evidence>
<evidence type="ECO:0008006" key="5">
    <source>
        <dbReference type="Google" id="ProtNLM"/>
    </source>
</evidence>
<sequence length="234" mass="24716">MTTPQEPLNPYAPTQATSDDSFDPLPAFGSPEAMSRVATGLSLVYWGIALIMISIIGTGVMVPLLMRGSGVATIGVLALMLGLGMMLGVFLGLVGRICCLTIPEESRARGLIYAAVAFDLAAIVGGALSYILVIPYWPQRLGNLLSLIATVLFVLFLKRVSAYIRRPDLEGDAKSLVVMGAVVFVLAIAVAVAVAFIGSIAGLAGVVVLVIMILMLLRYVRLLSNLRKAILGRL</sequence>